<evidence type="ECO:0000256" key="1">
    <source>
        <dbReference type="SAM" id="SignalP"/>
    </source>
</evidence>
<dbReference type="SUPFAM" id="SSF50685">
    <property type="entry name" value="Barwin-like endoglucanases"/>
    <property type="match status" value="1"/>
</dbReference>
<keyword evidence="1" id="KW-0732">Signal</keyword>
<evidence type="ECO:0000313" key="2">
    <source>
        <dbReference type="EMBL" id="KAF4967834.1"/>
    </source>
</evidence>
<feature type="signal peptide" evidence="1">
    <location>
        <begin position="1"/>
        <end position="20"/>
    </location>
</feature>
<protein>
    <submittedName>
        <fullName evidence="2">Uncharacterized protein</fullName>
    </submittedName>
</protein>
<evidence type="ECO:0000313" key="3">
    <source>
        <dbReference type="Proteomes" id="UP000635477"/>
    </source>
</evidence>
<name>A0A8H4XB97_9HYPO</name>
<sequence>MPSIVTSLCTLGAITAPVAASIHPVTLPSGFFSGPQSGIGSWYRATANADDTNGHSWCGYEYSNSDPVFAVSLKEMGGATYDTDPTAWEEQTRKYCGLEAKVTDPVTGKSKLMYIGDAFDDKWVRSPGSIDIMIDVFSAIHGNPNGDKNDIIDGVEWEFTGKVNSRFAAPGASN</sequence>
<dbReference type="EMBL" id="JABEYC010001200">
    <property type="protein sequence ID" value="KAF4967834.1"/>
    <property type="molecule type" value="Genomic_DNA"/>
</dbReference>
<dbReference type="AlphaFoldDB" id="A0A8H4XB97"/>
<reference evidence="2" key="1">
    <citation type="journal article" date="2020" name="BMC Genomics">
        <title>Correction to: Identification and distribution of gene clusters required for synthesis of sphingolipid metabolism inhibitors in diverse species of the filamentous fungus Fusarium.</title>
        <authorList>
            <person name="Kim H.S."/>
            <person name="Lohmar J.M."/>
            <person name="Busman M."/>
            <person name="Brown D.W."/>
            <person name="Naumann T.A."/>
            <person name="Divon H.H."/>
            <person name="Lysoe E."/>
            <person name="Uhlig S."/>
            <person name="Proctor R.H."/>
        </authorList>
    </citation>
    <scope>NUCLEOTIDE SEQUENCE</scope>
    <source>
        <strain evidence="2">NRRL 22465</strain>
    </source>
</reference>
<proteinExistence type="predicted"/>
<reference evidence="2" key="2">
    <citation type="submission" date="2020-05" db="EMBL/GenBank/DDBJ databases">
        <authorList>
            <person name="Kim H.-S."/>
            <person name="Proctor R.H."/>
            <person name="Brown D.W."/>
        </authorList>
    </citation>
    <scope>NUCLEOTIDE SEQUENCE</scope>
    <source>
        <strain evidence="2">NRRL 22465</strain>
    </source>
</reference>
<comment type="caution">
    <text evidence="2">The sequence shown here is derived from an EMBL/GenBank/DDBJ whole genome shotgun (WGS) entry which is preliminary data.</text>
</comment>
<keyword evidence="3" id="KW-1185">Reference proteome</keyword>
<gene>
    <name evidence="2" type="ORF">FZEAL_10476</name>
</gene>
<organism evidence="2 3">
    <name type="scientific">Fusarium zealandicum</name>
    <dbReference type="NCBI Taxonomy" id="1053134"/>
    <lineage>
        <taxon>Eukaryota</taxon>
        <taxon>Fungi</taxon>
        <taxon>Dikarya</taxon>
        <taxon>Ascomycota</taxon>
        <taxon>Pezizomycotina</taxon>
        <taxon>Sordariomycetes</taxon>
        <taxon>Hypocreomycetidae</taxon>
        <taxon>Hypocreales</taxon>
        <taxon>Nectriaceae</taxon>
        <taxon>Fusarium</taxon>
        <taxon>Fusarium staphyleae species complex</taxon>
    </lineage>
</organism>
<dbReference type="InterPro" id="IPR036908">
    <property type="entry name" value="RlpA-like_sf"/>
</dbReference>
<accession>A0A8H4XB97</accession>
<dbReference type="Proteomes" id="UP000635477">
    <property type="component" value="Unassembled WGS sequence"/>
</dbReference>
<feature type="chain" id="PRO_5034621588" evidence="1">
    <location>
        <begin position="21"/>
        <end position="174"/>
    </location>
</feature>
<dbReference type="OrthoDB" id="428177at2759"/>